<gene>
    <name evidence="2" type="ORF">SAMN06265338_101675</name>
</gene>
<dbReference type="Proteomes" id="UP000198418">
    <property type="component" value="Unassembled WGS sequence"/>
</dbReference>
<organism evidence="2 3">
    <name type="scientific">Rhodoblastus acidophilus</name>
    <name type="common">Rhodopseudomonas acidophila</name>
    <dbReference type="NCBI Taxonomy" id="1074"/>
    <lineage>
        <taxon>Bacteria</taxon>
        <taxon>Pseudomonadati</taxon>
        <taxon>Pseudomonadota</taxon>
        <taxon>Alphaproteobacteria</taxon>
        <taxon>Hyphomicrobiales</taxon>
        <taxon>Rhodoblastaceae</taxon>
        <taxon>Rhodoblastus</taxon>
    </lineage>
</organism>
<keyword evidence="3" id="KW-1185">Reference proteome</keyword>
<keyword evidence="1" id="KW-0472">Membrane</keyword>
<reference evidence="3" key="1">
    <citation type="submission" date="2017-06" db="EMBL/GenBank/DDBJ databases">
        <authorList>
            <person name="Varghese N."/>
            <person name="Submissions S."/>
        </authorList>
    </citation>
    <scope>NUCLEOTIDE SEQUENCE [LARGE SCALE GENOMIC DNA]</scope>
    <source>
        <strain evidence="3">DSM 137</strain>
    </source>
</reference>
<keyword evidence="1" id="KW-1133">Transmembrane helix</keyword>
<name>A0A212QKC8_RHOAC</name>
<accession>A0A212QKC8</accession>
<keyword evidence="1" id="KW-0812">Transmembrane</keyword>
<evidence type="ECO:0000256" key="1">
    <source>
        <dbReference type="SAM" id="Phobius"/>
    </source>
</evidence>
<dbReference type="RefSeq" id="WP_088519120.1">
    <property type="nucleotide sequence ID" value="NZ_FYDG01000001.1"/>
</dbReference>
<evidence type="ECO:0000313" key="2">
    <source>
        <dbReference type="EMBL" id="SNB59799.1"/>
    </source>
</evidence>
<evidence type="ECO:0000313" key="3">
    <source>
        <dbReference type="Proteomes" id="UP000198418"/>
    </source>
</evidence>
<protein>
    <submittedName>
        <fullName evidence="2">Uncharacterized protein</fullName>
    </submittedName>
</protein>
<dbReference type="AlphaFoldDB" id="A0A212QKC8"/>
<proteinExistence type="predicted"/>
<sequence>MGRFVHRFEDQSRLLGKHDATGETRAFLGRLFLGTLAVAFVSSVAWMMATGDSPFFMRVMGHYF</sequence>
<feature type="transmembrane region" description="Helical" evidence="1">
    <location>
        <begin position="27"/>
        <end position="49"/>
    </location>
</feature>
<dbReference type="EMBL" id="FYDG01000001">
    <property type="protein sequence ID" value="SNB59799.1"/>
    <property type="molecule type" value="Genomic_DNA"/>
</dbReference>
<dbReference type="OrthoDB" id="8454653at2"/>